<feature type="transmembrane region" description="Helical" evidence="8">
    <location>
        <begin position="368"/>
        <end position="390"/>
    </location>
</feature>
<dbReference type="PANTHER" id="PTHR43791">
    <property type="entry name" value="PERMEASE-RELATED"/>
    <property type="match status" value="1"/>
</dbReference>
<evidence type="ECO:0000256" key="1">
    <source>
        <dbReference type="ARBA" id="ARBA00004141"/>
    </source>
</evidence>
<evidence type="ECO:0000259" key="9">
    <source>
        <dbReference type="PROSITE" id="PS50850"/>
    </source>
</evidence>
<dbReference type="FunFam" id="1.20.1250.20:FF:000064">
    <property type="entry name" value="MFS allantoate transporter"/>
    <property type="match status" value="1"/>
</dbReference>
<dbReference type="Proteomes" id="UP000308549">
    <property type="component" value="Unassembled WGS sequence"/>
</dbReference>
<feature type="transmembrane region" description="Helical" evidence="8">
    <location>
        <begin position="343"/>
        <end position="362"/>
    </location>
</feature>
<reference evidence="10 11" key="1">
    <citation type="submission" date="2017-03" db="EMBL/GenBank/DDBJ databases">
        <title>Genomes of endolithic fungi from Antarctica.</title>
        <authorList>
            <person name="Coleine C."/>
            <person name="Masonjones S."/>
            <person name="Stajich J.E."/>
        </authorList>
    </citation>
    <scope>NUCLEOTIDE SEQUENCE [LARGE SCALE GENOMIC DNA]</scope>
    <source>
        <strain evidence="10 11">CCFEE 6315</strain>
    </source>
</reference>
<dbReference type="GO" id="GO:0022857">
    <property type="term" value="F:transmembrane transporter activity"/>
    <property type="evidence" value="ECO:0007669"/>
    <property type="project" value="InterPro"/>
</dbReference>
<name>A0A4U0U539_9PEZI</name>
<evidence type="ECO:0000256" key="6">
    <source>
        <dbReference type="ARBA" id="ARBA00037968"/>
    </source>
</evidence>
<sequence length="492" mass="54718">MADTEMKHAAENISPSDQWPSAGVDQEHAQIYTITPEDDARVRRKIDMVVLPMMCLVFFTQYLDKQSLSYASVYGLLPDLNLSSQQYSWLTSCFYLSQLVSEWPFIYLMSRLPIAKFVGATIVVWGVVCMCLAAPTNFAGFATVRCFLGFAEGAVSPAFITITSIWYRKEEHPLRVGMWVTCNGLAQIVGALMMYGIGQYTRLAVAAWRVMFLICGGITVFAGILFYVGMPARPENAWFLTAEERVVAAKRLASEHDGGDKTSFSLAQVKEAALDIKTFLVFMFGLLVTMSSPVLTFASLVIKNLGYTSDETLLYGTPSGAVQIAFIWVGIGGCWFFPNRRCLIVMLLCIVPLVGCICLAVLPETAGWGVIVASWLACVISSQFSILMSLSASNVRGNTKKAVINALFFVGYSTGCIAAPQLWDHPPRYRAGVVCALVDWALVYVFIPWYWWVCWRDNRRREKVQGESEGMGAFLAGVDVTDRQDERFRYTT</sequence>
<evidence type="ECO:0000313" key="10">
    <source>
        <dbReference type="EMBL" id="TKA29275.1"/>
    </source>
</evidence>
<evidence type="ECO:0000256" key="8">
    <source>
        <dbReference type="SAM" id="Phobius"/>
    </source>
</evidence>
<evidence type="ECO:0000256" key="7">
    <source>
        <dbReference type="SAM" id="MobiDB-lite"/>
    </source>
</evidence>
<feature type="transmembrane region" description="Helical" evidence="8">
    <location>
        <begin position="429"/>
        <end position="453"/>
    </location>
</feature>
<evidence type="ECO:0000256" key="5">
    <source>
        <dbReference type="ARBA" id="ARBA00023136"/>
    </source>
</evidence>
<accession>A0A4U0U539</accession>
<evidence type="ECO:0000256" key="3">
    <source>
        <dbReference type="ARBA" id="ARBA00022692"/>
    </source>
</evidence>
<dbReference type="AlphaFoldDB" id="A0A4U0U539"/>
<feature type="transmembrane region" description="Helical" evidence="8">
    <location>
        <begin position="279"/>
        <end position="302"/>
    </location>
</feature>
<dbReference type="InterPro" id="IPR020846">
    <property type="entry name" value="MFS_dom"/>
</dbReference>
<proteinExistence type="inferred from homology"/>
<keyword evidence="11" id="KW-1185">Reference proteome</keyword>
<feature type="transmembrane region" description="Helical" evidence="8">
    <location>
        <begin position="402"/>
        <end position="423"/>
    </location>
</feature>
<feature type="region of interest" description="Disordered" evidence="7">
    <location>
        <begin position="1"/>
        <end position="23"/>
    </location>
</feature>
<protein>
    <recommendedName>
        <fullName evidence="9">Major facilitator superfamily (MFS) profile domain-containing protein</fullName>
    </recommendedName>
</protein>
<keyword evidence="5 8" id="KW-0472">Membrane</keyword>
<organism evidence="10 11">
    <name type="scientific">Salinomyces thailandicus</name>
    <dbReference type="NCBI Taxonomy" id="706561"/>
    <lineage>
        <taxon>Eukaryota</taxon>
        <taxon>Fungi</taxon>
        <taxon>Dikarya</taxon>
        <taxon>Ascomycota</taxon>
        <taxon>Pezizomycotina</taxon>
        <taxon>Dothideomycetes</taxon>
        <taxon>Dothideomycetidae</taxon>
        <taxon>Mycosphaerellales</taxon>
        <taxon>Teratosphaeriaceae</taxon>
        <taxon>Salinomyces</taxon>
    </lineage>
</organism>
<evidence type="ECO:0000256" key="4">
    <source>
        <dbReference type="ARBA" id="ARBA00022989"/>
    </source>
</evidence>
<keyword evidence="2" id="KW-0813">Transport</keyword>
<dbReference type="Gene3D" id="1.20.1250.20">
    <property type="entry name" value="MFS general substrate transporter like domains"/>
    <property type="match status" value="1"/>
</dbReference>
<dbReference type="InterPro" id="IPR036259">
    <property type="entry name" value="MFS_trans_sf"/>
</dbReference>
<dbReference type="InterPro" id="IPR011701">
    <property type="entry name" value="MFS"/>
</dbReference>
<comment type="similarity">
    <text evidence="6">Belongs to the major facilitator superfamily. Allantoate permease family.</text>
</comment>
<dbReference type="SUPFAM" id="SSF103473">
    <property type="entry name" value="MFS general substrate transporter"/>
    <property type="match status" value="1"/>
</dbReference>
<dbReference type="EMBL" id="NAJL01000015">
    <property type="protein sequence ID" value="TKA29275.1"/>
    <property type="molecule type" value="Genomic_DNA"/>
</dbReference>
<keyword evidence="4 8" id="KW-1133">Transmembrane helix</keyword>
<dbReference type="GO" id="GO:0016020">
    <property type="term" value="C:membrane"/>
    <property type="evidence" value="ECO:0007669"/>
    <property type="project" value="UniProtKB-SubCell"/>
</dbReference>
<comment type="subcellular location">
    <subcellularLocation>
        <location evidence="1">Membrane</location>
        <topology evidence="1">Multi-pass membrane protein</topology>
    </subcellularLocation>
</comment>
<dbReference type="PROSITE" id="PS50850">
    <property type="entry name" value="MFS"/>
    <property type="match status" value="1"/>
</dbReference>
<dbReference type="OrthoDB" id="6730379at2759"/>
<gene>
    <name evidence="10" type="ORF">B0A50_03785</name>
</gene>
<dbReference type="Pfam" id="PF07690">
    <property type="entry name" value="MFS_1"/>
    <property type="match status" value="1"/>
</dbReference>
<keyword evidence="3 8" id="KW-0812">Transmembrane</keyword>
<dbReference type="PANTHER" id="PTHR43791:SF103">
    <property type="entry name" value="MAJOR FACILITATOR SUPERFAMILY (MFS) PROFILE DOMAIN-CONTAINING PROTEIN-RELATED"/>
    <property type="match status" value="1"/>
</dbReference>
<feature type="compositionally biased region" description="Basic and acidic residues" evidence="7">
    <location>
        <begin position="1"/>
        <end position="10"/>
    </location>
</feature>
<feature type="domain" description="Major facilitator superfamily (MFS) profile" evidence="9">
    <location>
        <begin position="50"/>
        <end position="492"/>
    </location>
</feature>
<feature type="transmembrane region" description="Helical" evidence="8">
    <location>
        <begin position="206"/>
        <end position="228"/>
    </location>
</feature>
<evidence type="ECO:0000313" key="11">
    <source>
        <dbReference type="Proteomes" id="UP000308549"/>
    </source>
</evidence>
<feature type="transmembrane region" description="Helical" evidence="8">
    <location>
        <begin position="179"/>
        <end position="200"/>
    </location>
</feature>
<evidence type="ECO:0000256" key="2">
    <source>
        <dbReference type="ARBA" id="ARBA00022448"/>
    </source>
</evidence>
<feature type="transmembrane region" description="Helical" evidence="8">
    <location>
        <begin position="314"/>
        <end position="336"/>
    </location>
</feature>
<feature type="transmembrane region" description="Helical" evidence="8">
    <location>
        <begin position="114"/>
        <end position="135"/>
    </location>
</feature>
<feature type="transmembrane region" description="Helical" evidence="8">
    <location>
        <begin position="147"/>
        <end position="167"/>
    </location>
</feature>
<comment type="caution">
    <text evidence="10">The sequence shown here is derived from an EMBL/GenBank/DDBJ whole genome shotgun (WGS) entry which is preliminary data.</text>
</comment>